<protein>
    <submittedName>
        <fullName evidence="1">Uncharacterized protein</fullName>
    </submittedName>
</protein>
<dbReference type="EMBL" id="JAYRBN010000100">
    <property type="protein sequence ID" value="KAL2728370.1"/>
    <property type="molecule type" value="Genomic_DNA"/>
</dbReference>
<evidence type="ECO:0000313" key="2">
    <source>
        <dbReference type="Proteomes" id="UP001607303"/>
    </source>
</evidence>
<reference evidence="1 2" key="1">
    <citation type="journal article" date="2024" name="Ann. Entomol. Soc. Am.">
        <title>Genomic analyses of the southern and eastern yellowjacket wasps (Hymenoptera: Vespidae) reveal evolutionary signatures of social life.</title>
        <authorList>
            <person name="Catto M.A."/>
            <person name="Caine P.B."/>
            <person name="Orr S.E."/>
            <person name="Hunt B.G."/>
            <person name="Goodisman M.A.D."/>
        </authorList>
    </citation>
    <scope>NUCLEOTIDE SEQUENCE [LARGE SCALE GENOMIC DNA]</scope>
    <source>
        <strain evidence="1">232</strain>
        <tissue evidence="1">Head and thorax</tissue>
    </source>
</reference>
<sequence>MPRPREPGSTYTCAHVSTNQRPPLYNPFTDWYISNDTVDYNSFPRISLFHTSYTKCYDYILVGVQSCPINKSSNDKQRPQAFLNNVRSKASTSMLHPATSPRILNCNRQVRLIDAPCATMCDNIRNESSSWVTVR</sequence>
<comment type="caution">
    <text evidence="1">The sequence shown here is derived from an EMBL/GenBank/DDBJ whole genome shotgun (WGS) entry which is preliminary data.</text>
</comment>
<keyword evidence="2" id="KW-1185">Reference proteome</keyword>
<evidence type="ECO:0000313" key="1">
    <source>
        <dbReference type="EMBL" id="KAL2728370.1"/>
    </source>
</evidence>
<name>A0ABD2B6N1_VESMC</name>
<organism evidence="1 2">
    <name type="scientific">Vespula maculifrons</name>
    <name type="common">Eastern yellow jacket</name>
    <name type="synonym">Wasp</name>
    <dbReference type="NCBI Taxonomy" id="7453"/>
    <lineage>
        <taxon>Eukaryota</taxon>
        <taxon>Metazoa</taxon>
        <taxon>Ecdysozoa</taxon>
        <taxon>Arthropoda</taxon>
        <taxon>Hexapoda</taxon>
        <taxon>Insecta</taxon>
        <taxon>Pterygota</taxon>
        <taxon>Neoptera</taxon>
        <taxon>Endopterygota</taxon>
        <taxon>Hymenoptera</taxon>
        <taxon>Apocrita</taxon>
        <taxon>Aculeata</taxon>
        <taxon>Vespoidea</taxon>
        <taxon>Vespidae</taxon>
        <taxon>Vespinae</taxon>
        <taxon>Vespula</taxon>
    </lineage>
</organism>
<accession>A0ABD2B6N1</accession>
<dbReference type="AlphaFoldDB" id="A0ABD2B6N1"/>
<gene>
    <name evidence="1" type="ORF">V1477_017646</name>
</gene>
<proteinExistence type="predicted"/>
<dbReference type="Proteomes" id="UP001607303">
    <property type="component" value="Unassembled WGS sequence"/>
</dbReference>